<dbReference type="AlphaFoldDB" id="A0A318TKD5"/>
<reference evidence="2 3" key="1">
    <citation type="submission" date="2018-06" db="EMBL/GenBank/DDBJ databases">
        <title>Genomic Encyclopedia of Archaeal and Bacterial Type Strains, Phase II (KMG-II): from individual species to whole genera.</title>
        <authorList>
            <person name="Goeker M."/>
        </authorList>
    </citation>
    <scope>NUCLEOTIDE SEQUENCE [LARGE SCALE GENOMIC DNA]</scope>
    <source>
        <strain evidence="2 3">KACC 16626</strain>
    </source>
</reference>
<dbReference type="EMBL" id="QJTJ01000018">
    <property type="protein sequence ID" value="PYF05186.1"/>
    <property type="molecule type" value="Genomic_DNA"/>
</dbReference>
<keyword evidence="3" id="KW-1185">Reference proteome</keyword>
<accession>A0A318TKD5</accession>
<keyword evidence="1" id="KW-1133">Transmembrane helix</keyword>
<proteinExistence type="predicted"/>
<sequence>MFIIPTVFSILWFYNLVQLIDKVKQGKSYHNQKILGCAWSAGFTLSMVFSFMGLH</sequence>
<comment type="caution">
    <text evidence="2">The sequence shown here is derived from an EMBL/GenBank/DDBJ whole genome shotgun (WGS) entry which is preliminary data.</text>
</comment>
<name>A0A318TKD5_9BACL</name>
<dbReference type="Proteomes" id="UP000247416">
    <property type="component" value="Unassembled WGS sequence"/>
</dbReference>
<evidence type="ECO:0000256" key="1">
    <source>
        <dbReference type="SAM" id="Phobius"/>
    </source>
</evidence>
<evidence type="ECO:0000313" key="2">
    <source>
        <dbReference type="EMBL" id="PYF05186.1"/>
    </source>
</evidence>
<evidence type="ECO:0000313" key="3">
    <source>
        <dbReference type="Proteomes" id="UP000247416"/>
    </source>
</evidence>
<feature type="transmembrane region" description="Helical" evidence="1">
    <location>
        <begin position="34"/>
        <end position="54"/>
    </location>
</feature>
<keyword evidence="1" id="KW-0472">Membrane</keyword>
<protein>
    <submittedName>
        <fullName evidence="2">Uncharacterized protein</fullName>
    </submittedName>
</protein>
<gene>
    <name evidence="2" type="ORF">BJ095_1183</name>
</gene>
<organism evidence="2 3">
    <name type="scientific">Ureibacillus chungkukjangi</name>
    <dbReference type="NCBI Taxonomy" id="1202712"/>
    <lineage>
        <taxon>Bacteria</taxon>
        <taxon>Bacillati</taxon>
        <taxon>Bacillota</taxon>
        <taxon>Bacilli</taxon>
        <taxon>Bacillales</taxon>
        <taxon>Caryophanaceae</taxon>
        <taxon>Ureibacillus</taxon>
    </lineage>
</organism>
<keyword evidence="1" id="KW-0812">Transmembrane</keyword>